<evidence type="ECO:0000259" key="8">
    <source>
        <dbReference type="Pfam" id="PF00892"/>
    </source>
</evidence>
<keyword evidence="4 7" id="KW-0812">Transmembrane</keyword>
<keyword evidence="5 7" id="KW-1133">Transmembrane helix</keyword>
<proteinExistence type="inferred from homology"/>
<evidence type="ECO:0000313" key="10">
    <source>
        <dbReference type="Proteomes" id="UP000051586"/>
    </source>
</evidence>
<feature type="transmembrane region" description="Helical" evidence="7">
    <location>
        <begin position="224"/>
        <end position="246"/>
    </location>
</feature>
<comment type="subcellular location">
    <subcellularLocation>
        <location evidence="1">Cell membrane</location>
        <topology evidence="1">Multi-pass membrane protein</topology>
    </subcellularLocation>
</comment>
<dbReference type="SUPFAM" id="SSF103481">
    <property type="entry name" value="Multidrug resistance efflux transporter EmrE"/>
    <property type="match status" value="2"/>
</dbReference>
<dbReference type="InterPro" id="IPR037185">
    <property type="entry name" value="EmrE-like"/>
</dbReference>
<evidence type="ECO:0000313" key="9">
    <source>
        <dbReference type="EMBL" id="KRM92314.1"/>
    </source>
</evidence>
<dbReference type="PATRIC" id="fig|1423745.4.peg.471"/>
<feature type="transmembrane region" description="Helical" evidence="7">
    <location>
        <begin position="161"/>
        <end position="183"/>
    </location>
</feature>
<comment type="caution">
    <text evidence="9">The sequence shown here is derived from an EMBL/GenBank/DDBJ whole genome shotgun (WGS) entry which is preliminary data.</text>
</comment>
<evidence type="ECO:0000256" key="3">
    <source>
        <dbReference type="ARBA" id="ARBA00022475"/>
    </source>
</evidence>
<gene>
    <name evidence="9" type="ORF">FC87_GL000447</name>
</gene>
<dbReference type="PANTHER" id="PTHR32322">
    <property type="entry name" value="INNER MEMBRANE TRANSPORTER"/>
    <property type="match status" value="1"/>
</dbReference>
<organism evidence="9 10">
    <name type="scientific">Fructilactobacillus florum DSM 22689 = JCM 16035</name>
    <dbReference type="NCBI Taxonomy" id="1423745"/>
    <lineage>
        <taxon>Bacteria</taxon>
        <taxon>Bacillati</taxon>
        <taxon>Bacillota</taxon>
        <taxon>Bacilli</taxon>
        <taxon>Lactobacillales</taxon>
        <taxon>Lactobacillaceae</taxon>
        <taxon>Fructilactobacillus</taxon>
    </lineage>
</organism>
<name>A0A0R2CM10_9LACO</name>
<dbReference type="Proteomes" id="UP000051586">
    <property type="component" value="Unassembled WGS sequence"/>
</dbReference>
<keyword evidence="3" id="KW-1003">Cell membrane</keyword>
<dbReference type="GO" id="GO:0005886">
    <property type="term" value="C:plasma membrane"/>
    <property type="evidence" value="ECO:0007669"/>
    <property type="project" value="UniProtKB-SubCell"/>
</dbReference>
<protein>
    <recommendedName>
        <fullName evidence="8">EamA domain-containing protein</fullName>
    </recommendedName>
</protein>
<feature type="domain" description="EamA" evidence="8">
    <location>
        <begin position="168"/>
        <end position="298"/>
    </location>
</feature>
<dbReference type="RefSeq" id="WP_009166612.1">
    <property type="nucleotide sequence ID" value="NZ_AYZI01000002.1"/>
</dbReference>
<feature type="transmembrane region" description="Helical" evidence="7">
    <location>
        <begin position="139"/>
        <end position="155"/>
    </location>
</feature>
<dbReference type="Pfam" id="PF00892">
    <property type="entry name" value="EamA"/>
    <property type="match status" value="2"/>
</dbReference>
<feature type="transmembrane region" description="Helical" evidence="7">
    <location>
        <begin position="12"/>
        <end position="36"/>
    </location>
</feature>
<keyword evidence="6 7" id="KW-0472">Membrane</keyword>
<evidence type="ECO:0000256" key="5">
    <source>
        <dbReference type="ARBA" id="ARBA00022989"/>
    </source>
</evidence>
<feature type="transmembrane region" description="Helical" evidence="7">
    <location>
        <begin position="195"/>
        <end position="212"/>
    </location>
</feature>
<dbReference type="EMBL" id="AYZI01000002">
    <property type="protein sequence ID" value="KRM92314.1"/>
    <property type="molecule type" value="Genomic_DNA"/>
</dbReference>
<comment type="similarity">
    <text evidence="2">Belongs to the EamA transporter family.</text>
</comment>
<sequence>MQTQSSGKRANIVKGILWATLASTFWGISGTILQFVSQNAKIPAGWFLSVRTLLSGIILLLISTVLFRGRIFQVFKTWRSLFLIVAYAIFGLGGNLLSFFLSVQTGNAASATILQYLAPLFILLGGLLFFHRRPNRHELLVFAIALIGVVLSITKGDISQLSIPAVSLFWGIISGITAAFYVVIPRPLMIDNSPLTVLGWGTLIAGIGFNLHQPVWVGVPTLTMGSIIGIIAIVIIGTVLPFACLLHSMRYASSADVSLVDAVQPVVTFLLSVIFLKTPLSLMELVGSALVILAIYLLQSYKRHDQQLVERS</sequence>
<evidence type="ECO:0000256" key="7">
    <source>
        <dbReference type="SAM" id="Phobius"/>
    </source>
</evidence>
<feature type="transmembrane region" description="Helical" evidence="7">
    <location>
        <begin position="81"/>
        <end position="101"/>
    </location>
</feature>
<evidence type="ECO:0000256" key="4">
    <source>
        <dbReference type="ARBA" id="ARBA00022692"/>
    </source>
</evidence>
<feature type="transmembrane region" description="Helical" evidence="7">
    <location>
        <begin position="282"/>
        <end position="298"/>
    </location>
</feature>
<dbReference type="PANTHER" id="PTHR32322:SF18">
    <property type="entry name" value="S-ADENOSYLMETHIONINE_S-ADENOSYLHOMOCYSTEINE TRANSPORTER"/>
    <property type="match status" value="1"/>
</dbReference>
<feature type="domain" description="EamA" evidence="8">
    <location>
        <begin position="14"/>
        <end position="153"/>
    </location>
</feature>
<evidence type="ECO:0000256" key="6">
    <source>
        <dbReference type="ARBA" id="ARBA00023136"/>
    </source>
</evidence>
<dbReference type="InterPro" id="IPR050638">
    <property type="entry name" value="AA-Vitamin_Transporters"/>
</dbReference>
<dbReference type="InterPro" id="IPR000620">
    <property type="entry name" value="EamA_dom"/>
</dbReference>
<feature type="transmembrane region" description="Helical" evidence="7">
    <location>
        <begin position="113"/>
        <end position="130"/>
    </location>
</feature>
<feature type="transmembrane region" description="Helical" evidence="7">
    <location>
        <begin position="258"/>
        <end position="276"/>
    </location>
</feature>
<evidence type="ECO:0000256" key="1">
    <source>
        <dbReference type="ARBA" id="ARBA00004651"/>
    </source>
</evidence>
<accession>A0A0R2CM10</accession>
<evidence type="ECO:0000256" key="2">
    <source>
        <dbReference type="ARBA" id="ARBA00007362"/>
    </source>
</evidence>
<dbReference type="STRING" id="1423745.GCA_001311215_00980"/>
<feature type="transmembrane region" description="Helical" evidence="7">
    <location>
        <begin position="48"/>
        <end position="69"/>
    </location>
</feature>
<reference evidence="9 10" key="1">
    <citation type="journal article" date="2015" name="Genome Announc.">
        <title>Expanding the biotechnology potential of lactobacilli through comparative genomics of 213 strains and associated genera.</title>
        <authorList>
            <person name="Sun Z."/>
            <person name="Harris H.M."/>
            <person name="McCann A."/>
            <person name="Guo C."/>
            <person name="Argimon S."/>
            <person name="Zhang W."/>
            <person name="Yang X."/>
            <person name="Jeffery I.B."/>
            <person name="Cooney J.C."/>
            <person name="Kagawa T.F."/>
            <person name="Liu W."/>
            <person name="Song Y."/>
            <person name="Salvetti E."/>
            <person name="Wrobel A."/>
            <person name="Rasinkangas P."/>
            <person name="Parkhill J."/>
            <person name="Rea M.C."/>
            <person name="O'Sullivan O."/>
            <person name="Ritari J."/>
            <person name="Douillard F.P."/>
            <person name="Paul Ross R."/>
            <person name="Yang R."/>
            <person name="Briner A.E."/>
            <person name="Felis G.E."/>
            <person name="de Vos W.M."/>
            <person name="Barrangou R."/>
            <person name="Klaenhammer T.R."/>
            <person name="Caufield P.W."/>
            <person name="Cui Y."/>
            <person name="Zhang H."/>
            <person name="O'Toole P.W."/>
        </authorList>
    </citation>
    <scope>NUCLEOTIDE SEQUENCE [LARGE SCALE GENOMIC DNA]</scope>
    <source>
        <strain evidence="9 10">DSM 22689</strain>
    </source>
</reference>
<dbReference type="AlphaFoldDB" id="A0A0R2CM10"/>